<dbReference type="KEGG" id="har:HEAR2866"/>
<dbReference type="AlphaFoldDB" id="A4G8Z3"/>
<proteinExistence type="predicted"/>
<evidence type="ECO:0000256" key="2">
    <source>
        <dbReference type="SAM" id="SignalP"/>
    </source>
</evidence>
<accession>A4G8Z3</accession>
<keyword evidence="4" id="KW-1185">Reference proteome</keyword>
<dbReference type="EMBL" id="CU207211">
    <property type="protein sequence ID" value="CAL62980.2"/>
    <property type="molecule type" value="Genomic_DNA"/>
</dbReference>
<evidence type="ECO:0000256" key="1">
    <source>
        <dbReference type="ARBA" id="ARBA00022729"/>
    </source>
</evidence>
<reference evidence="3 4" key="1">
    <citation type="journal article" date="2007" name="PLoS Genet.">
        <title>A tale of two oxidation states: bacterial colonization of arsenic-rich environments.</title>
        <authorList>
            <person name="Muller D."/>
            <person name="Medigue C."/>
            <person name="Koechler S."/>
            <person name="Barbe V."/>
            <person name="Barakat M."/>
            <person name="Talla E."/>
            <person name="Bonnefoy V."/>
            <person name="Krin E."/>
            <person name="Arsene-Ploetze F."/>
            <person name="Carapito C."/>
            <person name="Chandler M."/>
            <person name="Cournoyer B."/>
            <person name="Cruveiller S."/>
            <person name="Dossat C."/>
            <person name="Duval S."/>
            <person name="Heymann M."/>
            <person name="Leize E."/>
            <person name="Lieutaud A."/>
            <person name="Lievremont D."/>
            <person name="Makita Y."/>
            <person name="Mangenot S."/>
            <person name="Nitschke W."/>
            <person name="Ortet P."/>
            <person name="Perdrial N."/>
            <person name="Schoepp B."/>
            <person name="Siguier N."/>
            <person name="Simeonova D.D."/>
            <person name="Rouy Z."/>
            <person name="Segurens B."/>
            <person name="Turlin E."/>
            <person name="Vallenet D."/>
            <person name="Van Dorsselaer A."/>
            <person name="Weiss S."/>
            <person name="Weissenbach J."/>
            <person name="Lett M.C."/>
            <person name="Danchin A."/>
            <person name="Bertin P.N."/>
        </authorList>
    </citation>
    <scope>NUCLEOTIDE SEQUENCE [LARGE SCALE GENOMIC DNA]</scope>
    <source>
        <strain evidence="4">ULPAs1</strain>
    </source>
</reference>
<protein>
    <recommendedName>
        <fullName evidence="5">Outer membrane lipoprotein carrier protein LolA</fullName>
    </recommendedName>
</protein>
<dbReference type="Pfam" id="PF19574">
    <property type="entry name" value="LolA_3"/>
    <property type="match status" value="1"/>
</dbReference>
<dbReference type="HOGENOM" id="CLU_091014_0_0_4"/>
<feature type="signal peptide" evidence="2">
    <location>
        <begin position="1"/>
        <end position="46"/>
    </location>
</feature>
<dbReference type="InterPro" id="IPR004564">
    <property type="entry name" value="OM_lipoprot_carrier_LolA-like"/>
</dbReference>
<feature type="chain" id="PRO_5002669230" description="Outer membrane lipoprotein carrier protein LolA" evidence="2">
    <location>
        <begin position="47"/>
        <end position="215"/>
    </location>
</feature>
<dbReference type="Gene3D" id="2.50.20.10">
    <property type="entry name" value="Lipoprotein localisation LolA/LolB/LppX"/>
    <property type="match status" value="1"/>
</dbReference>
<evidence type="ECO:0000313" key="4">
    <source>
        <dbReference type="Proteomes" id="UP000006697"/>
    </source>
</evidence>
<sequence>MPMAAFSSISNRVNASRSQELSMRKSISLRAAVLAFLLAGTCAAHAANITMEQLMTTLAQAKPAKVNFTEKKYIAQLDRPVESSGEMLFTPPDRLEKRTFKPKPERMVLDRDTLVLERGKNKFSMQLGDSPELAALIESIRATLAGDRRSLEFNFIVALQGPRENWIMTLTPSSNEAQQKVKRIRLSGSNSEVREIEVLQGDGDRSVTTIEKIKP</sequence>
<organism evidence="3 4">
    <name type="scientific">Herminiimonas arsenicoxydans</name>
    <dbReference type="NCBI Taxonomy" id="204773"/>
    <lineage>
        <taxon>Bacteria</taxon>
        <taxon>Pseudomonadati</taxon>
        <taxon>Pseudomonadota</taxon>
        <taxon>Betaproteobacteria</taxon>
        <taxon>Burkholderiales</taxon>
        <taxon>Oxalobacteraceae</taxon>
        <taxon>Herminiimonas</taxon>
    </lineage>
</organism>
<name>A4G8Z3_HERAR</name>
<dbReference type="CDD" id="cd16325">
    <property type="entry name" value="LolA"/>
    <property type="match status" value="1"/>
</dbReference>
<dbReference type="SUPFAM" id="SSF89392">
    <property type="entry name" value="Prokaryotic lipoproteins and lipoprotein localization factors"/>
    <property type="match status" value="1"/>
</dbReference>
<dbReference type="STRING" id="204773.HEAR2866"/>
<dbReference type="Proteomes" id="UP000006697">
    <property type="component" value="Chromosome"/>
</dbReference>
<keyword evidence="1 2" id="KW-0732">Signal</keyword>
<evidence type="ECO:0000313" key="3">
    <source>
        <dbReference type="EMBL" id="CAL62980.2"/>
    </source>
</evidence>
<dbReference type="eggNOG" id="COG2834">
    <property type="taxonomic scope" value="Bacteria"/>
</dbReference>
<dbReference type="InterPro" id="IPR029046">
    <property type="entry name" value="LolA/LolB/LppX"/>
</dbReference>
<evidence type="ECO:0008006" key="5">
    <source>
        <dbReference type="Google" id="ProtNLM"/>
    </source>
</evidence>
<gene>
    <name evidence="3" type="ordered locus">HEAR2866</name>
</gene>